<dbReference type="EMBL" id="JAKREW010000021">
    <property type="protein sequence ID" value="MCG7507134.1"/>
    <property type="molecule type" value="Genomic_DNA"/>
</dbReference>
<comment type="subcellular location">
    <subcellularLocation>
        <location evidence="1">Secreted</location>
    </subcellularLocation>
</comment>
<dbReference type="InterPro" id="IPR018511">
    <property type="entry name" value="Hemolysin-typ_Ca-bd_CS"/>
</dbReference>
<dbReference type="InterPro" id="IPR010221">
    <property type="entry name" value="VCBS_dom"/>
</dbReference>
<proteinExistence type="predicted"/>
<dbReference type="Gene3D" id="2.150.10.10">
    <property type="entry name" value="Serralysin-like metalloprotease, C-terminal"/>
    <property type="match status" value="2"/>
</dbReference>
<dbReference type="RefSeq" id="WP_239367993.1">
    <property type="nucleotide sequence ID" value="NZ_JAKREW010000021.1"/>
</dbReference>
<protein>
    <submittedName>
        <fullName evidence="4">Ig-like domain-containing protein</fullName>
    </submittedName>
</protein>
<name>A0ABS9QKL4_9HYPH</name>
<evidence type="ECO:0000259" key="3">
    <source>
        <dbReference type="Pfam" id="PF19116"/>
    </source>
</evidence>
<dbReference type="NCBIfam" id="TIGR03661">
    <property type="entry name" value="T1SS_VCA0849"/>
    <property type="match status" value="1"/>
</dbReference>
<evidence type="ECO:0000256" key="2">
    <source>
        <dbReference type="ARBA" id="ARBA00022525"/>
    </source>
</evidence>
<feature type="non-terminal residue" evidence="4">
    <location>
        <position position="1"/>
    </location>
</feature>
<dbReference type="InterPro" id="IPR011049">
    <property type="entry name" value="Serralysin-like_metalloprot_C"/>
</dbReference>
<dbReference type="InterPro" id="IPR043824">
    <property type="entry name" value="DUF5801"/>
</dbReference>
<dbReference type="Pfam" id="PF17963">
    <property type="entry name" value="Big_9"/>
    <property type="match status" value="3"/>
</dbReference>
<gene>
    <name evidence="4" type="ORF">L4923_19070</name>
</gene>
<dbReference type="InterPro" id="IPR001343">
    <property type="entry name" value="Hemolysn_Ca-bd"/>
</dbReference>
<dbReference type="NCBIfam" id="TIGR01965">
    <property type="entry name" value="VCBS_repeat"/>
    <property type="match status" value="1"/>
</dbReference>
<dbReference type="Pfam" id="PF00353">
    <property type="entry name" value="HemolysinCabind"/>
    <property type="match status" value="2"/>
</dbReference>
<dbReference type="Proteomes" id="UP001201701">
    <property type="component" value="Unassembled WGS sequence"/>
</dbReference>
<evidence type="ECO:0000256" key="1">
    <source>
        <dbReference type="ARBA" id="ARBA00004613"/>
    </source>
</evidence>
<dbReference type="Gene3D" id="3.30.420.430">
    <property type="match status" value="1"/>
</dbReference>
<keyword evidence="2" id="KW-0964">Secreted</keyword>
<dbReference type="InterPro" id="IPR050557">
    <property type="entry name" value="RTX_toxin/Mannuronan_C5-epim"/>
</dbReference>
<dbReference type="PROSITE" id="PS00330">
    <property type="entry name" value="HEMOLYSIN_CALCIUM"/>
    <property type="match status" value="1"/>
</dbReference>
<sequence>TDANGNTTTGTILVDIVDDVPTARADTNSVTEGADVSGNVLTDGTDDVLGADGAAPGGAVTGVKAGTDVTTAAVGNLGPAGLAGQYGTLFLNANGSYTYSADPDKVTANAVDHFVYTITDGDGDTSTVTLDITVNNVTVTASDTEALVNEKGLASGSSPLDGSQIFNGAITAGSGAGPYTYALTSSATGAHGNLVLNTATGTYTYTLTSTYDGATTDNGITTEAGKDSFTYTVTDANGNTTTGTILVDIVDDVPTARAGADMNVQETDGVTNGVNLLANDTQGADGATLTHVNLGSGFVAITTGTPVAGGAYSFSVAGIGVYTFKADGTWTFDPAVNASTSNQSGSFTYRITDGDGDTSDATQTINIANTNNVPTGGSVAAAMDDEGLLHGLVGGTGDDTTTASAFATGTLSGSGGDGALSYSFANLAGTSVGIGQEQVTYSWDGTLSRLLATITTSTVAARVGQVLFTVDVTPSTGAYQVSLVNPVLHANSNNAEAGDLQLALQYKVSDSDGDTSAGDTGTGTLTINFDDDSPVNFTAQAITMENGANAIGSGALNFYDSIGADGGSAVFSGTNGSTLMSGASAVTSGGKTVHLYGFGTDTLTAKIDLDGNGTDETTVFTVKLSPNAKSEPSDIYTVQFSRALDDGSGTTITSSNLSDTSKRDYKMVNDTTANDQDILISASHSNGSQAAVNGSSAGSSVAFGVDQPVVGLGDILRFDFAKSVTMTGSGSNNGYTDGAHYNTNGFSFTVDGTAGSGVLVMTYDANDNASNNYTDLTNDAGSKDTITQIYKNGVLLNLSSLTQSGGGYIVPSVTGDVISVYTADGYNRIEVSHASGADFQISNVGYLRFDAGSPLNLSFNIQATDADGDTSTGSIALTTTPPTNTINGTAGHDNLVAGLGSDTLNGLAGDDTLVGGAGADVLDGGTHSTLGDTASYQNSATGVTVDLTLVGTAQTSTGDASGDKLTGIENLIGSNLADLLTGDGNANVLYGLDGNDTLHGGGGDDTLYGGAGLNHLYGEGGKDTFVIDQSALSEVGMVDVIHDYSNADGDVVDLSELLNVALGTNVGTAGYVDYDNATGALKVDTNGGGDNYETVATLNTGLTTVNILYSEDNHDKSGTAT</sequence>
<keyword evidence="5" id="KW-1185">Reference proteome</keyword>
<feature type="domain" description="DUF5801" evidence="3">
    <location>
        <begin position="398"/>
        <end position="517"/>
    </location>
</feature>
<evidence type="ECO:0000313" key="5">
    <source>
        <dbReference type="Proteomes" id="UP001201701"/>
    </source>
</evidence>
<accession>A0ABS9QKL4</accession>
<dbReference type="PANTHER" id="PTHR38340:SF1">
    <property type="entry name" value="S-LAYER PROTEIN"/>
    <property type="match status" value="1"/>
</dbReference>
<dbReference type="PANTHER" id="PTHR38340">
    <property type="entry name" value="S-LAYER PROTEIN"/>
    <property type="match status" value="1"/>
</dbReference>
<dbReference type="PRINTS" id="PR00313">
    <property type="entry name" value="CABNDNGRPT"/>
</dbReference>
<dbReference type="SUPFAM" id="SSF51120">
    <property type="entry name" value="beta-Roll"/>
    <property type="match status" value="1"/>
</dbReference>
<reference evidence="4 5" key="1">
    <citation type="submission" date="2022-02" db="EMBL/GenBank/DDBJ databases">
        <title>Draft genome sequence of Mezorhizobium retamae strain IRAMC:0171 isolated from Retama raetam nodules.</title>
        <authorList>
            <person name="Bengaied R."/>
            <person name="Sbissi I."/>
            <person name="Huber K."/>
            <person name="Ghodbane F."/>
            <person name="Nouioui I."/>
            <person name="Tarhouni M."/>
            <person name="Gtari M."/>
        </authorList>
    </citation>
    <scope>NUCLEOTIDE SEQUENCE [LARGE SCALE GENOMIC DNA]</scope>
    <source>
        <strain evidence="4 5">IRAMC:0171</strain>
    </source>
</reference>
<evidence type="ECO:0000313" key="4">
    <source>
        <dbReference type="EMBL" id="MCG7507134.1"/>
    </source>
</evidence>
<organism evidence="4 5">
    <name type="scientific">Mesorhizobium retamae</name>
    <dbReference type="NCBI Taxonomy" id="2912854"/>
    <lineage>
        <taxon>Bacteria</taxon>
        <taxon>Pseudomonadati</taxon>
        <taxon>Pseudomonadota</taxon>
        <taxon>Alphaproteobacteria</taxon>
        <taxon>Hyphomicrobiales</taxon>
        <taxon>Phyllobacteriaceae</taxon>
        <taxon>Mesorhizobium</taxon>
    </lineage>
</organism>
<dbReference type="InterPro" id="IPR019960">
    <property type="entry name" value="T1SS_VCA0849"/>
</dbReference>
<dbReference type="Pfam" id="PF19116">
    <property type="entry name" value="DUF5801"/>
    <property type="match status" value="1"/>
</dbReference>
<comment type="caution">
    <text evidence="4">The sequence shown here is derived from an EMBL/GenBank/DDBJ whole genome shotgun (WGS) entry which is preliminary data.</text>
</comment>